<name>A0A0L7LQ98_OPEBR</name>
<gene>
    <name evidence="1" type="ORF">OBRU01_02357</name>
</gene>
<dbReference type="Gene3D" id="3.80.10.10">
    <property type="entry name" value="Ribonuclease Inhibitor"/>
    <property type="match status" value="1"/>
</dbReference>
<dbReference type="EMBL" id="JTDY01000350">
    <property type="protein sequence ID" value="KOB77589.1"/>
    <property type="molecule type" value="Genomic_DNA"/>
</dbReference>
<organism evidence="1 2">
    <name type="scientific">Operophtera brumata</name>
    <name type="common">Winter moth</name>
    <name type="synonym">Phalaena brumata</name>
    <dbReference type="NCBI Taxonomy" id="104452"/>
    <lineage>
        <taxon>Eukaryota</taxon>
        <taxon>Metazoa</taxon>
        <taxon>Ecdysozoa</taxon>
        <taxon>Arthropoda</taxon>
        <taxon>Hexapoda</taxon>
        <taxon>Insecta</taxon>
        <taxon>Pterygota</taxon>
        <taxon>Neoptera</taxon>
        <taxon>Endopterygota</taxon>
        <taxon>Lepidoptera</taxon>
        <taxon>Glossata</taxon>
        <taxon>Ditrysia</taxon>
        <taxon>Geometroidea</taxon>
        <taxon>Geometridae</taxon>
        <taxon>Larentiinae</taxon>
        <taxon>Operophtera</taxon>
    </lineage>
</organism>
<dbReference type="SUPFAM" id="SSF52047">
    <property type="entry name" value="RNI-like"/>
    <property type="match status" value="1"/>
</dbReference>
<proteinExistence type="predicted"/>
<dbReference type="SMART" id="SM00368">
    <property type="entry name" value="LRR_RI"/>
    <property type="match status" value="2"/>
</dbReference>
<evidence type="ECO:0000313" key="2">
    <source>
        <dbReference type="Proteomes" id="UP000037510"/>
    </source>
</evidence>
<dbReference type="InterPro" id="IPR032675">
    <property type="entry name" value="LRR_dom_sf"/>
</dbReference>
<reference evidence="1 2" key="1">
    <citation type="journal article" date="2015" name="Genome Biol. Evol.">
        <title>The genome of winter moth (Operophtera brumata) provides a genomic perspective on sexual dimorphism and phenology.</title>
        <authorList>
            <person name="Derks M.F."/>
            <person name="Smit S."/>
            <person name="Salis L."/>
            <person name="Schijlen E."/>
            <person name="Bossers A."/>
            <person name="Mateman C."/>
            <person name="Pijl A.S."/>
            <person name="de Ridder D."/>
            <person name="Groenen M.A."/>
            <person name="Visser M.E."/>
            <person name="Megens H.J."/>
        </authorList>
    </citation>
    <scope>NUCLEOTIDE SEQUENCE [LARGE SCALE GENOMIC DNA]</scope>
    <source>
        <strain evidence="1">WM2013NL</strain>
        <tissue evidence="1">Head and thorax</tissue>
    </source>
</reference>
<dbReference type="PANTHER" id="PTHR24114:SF2">
    <property type="entry name" value="F-BOX DOMAIN-CONTAINING PROTEIN-RELATED"/>
    <property type="match status" value="1"/>
</dbReference>
<protein>
    <submittedName>
        <fullName evidence="1">Uncharacterized protein</fullName>
    </submittedName>
</protein>
<comment type="caution">
    <text evidence="1">The sequence shown here is derived from an EMBL/GenBank/DDBJ whole genome shotgun (WGS) entry which is preliminary data.</text>
</comment>
<dbReference type="STRING" id="104452.A0A0L7LQ98"/>
<dbReference type="AlphaFoldDB" id="A0A0L7LQ98"/>
<dbReference type="InterPro" id="IPR001611">
    <property type="entry name" value="Leu-rich_rpt"/>
</dbReference>
<keyword evidence="2" id="KW-1185">Reference proteome</keyword>
<dbReference type="Pfam" id="PF13516">
    <property type="entry name" value="LRR_6"/>
    <property type="match status" value="2"/>
</dbReference>
<dbReference type="Proteomes" id="UP000037510">
    <property type="component" value="Unassembled WGS sequence"/>
</dbReference>
<accession>A0A0L7LQ98</accession>
<sequence>MSDTSNEKEQKEMHIILELEEQSSGEGPPMSDWSSLIEEAPEGNMKKYLYSQGLYTPGSGQLCTKCITQSDSDIFRHPYYNYPAVNDPGIKAAILSPELPVIHGDDGQTLYLSLCKEMNSCPVRLFYKNLRTDDINLSYYGVNPQGVRSMAMALQYNRFVKRFNLTDNHLNDDACFHLGQMLKYNVTLQELNLTGCRIGATGILRLGESLHENKSLNLLNLA</sequence>
<dbReference type="PANTHER" id="PTHR24114">
    <property type="entry name" value="LEUCINE RICH REPEAT FAMILY PROTEIN"/>
    <property type="match status" value="1"/>
</dbReference>
<evidence type="ECO:0000313" key="1">
    <source>
        <dbReference type="EMBL" id="KOB77589.1"/>
    </source>
</evidence>
<dbReference type="InterPro" id="IPR052394">
    <property type="entry name" value="LRR-containing"/>
</dbReference>